<gene>
    <name evidence="2" type="ORF">ColLi_13995</name>
</gene>
<evidence type="ECO:0000256" key="1">
    <source>
        <dbReference type="SAM" id="MobiDB-lite"/>
    </source>
</evidence>
<name>A0AA37H3D0_9PEZI</name>
<evidence type="ECO:0000313" key="3">
    <source>
        <dbReference type="Proteomes" id="UP001055172"/>
    </source>
</evidence>
<reference evidence="2 3" key="1">
    <citation type="submission" date="2021-07" db="EMBL/GenBank/DDBJ databases">
        <title>Genome data of Colletotrichum spaethianum.</title>
        <authorList>
            <person name="Utami Y.D."/>
            <person name="Hiruma K."/>
        </authorList>
    </citation>
    <scope>NUCLEOTIDE SEQUENCE [LARGE SCALE GENOMIC DNA]</scope>
    <source>
        <strain evidence="2 3">MAFF 242679</strain>
    </source>
</reference>
<sequence length="296" mass="30956">MEMAKMGLQLTMMDGLGLLPGSLATILHLVFGPDFTAAKAEAEGPARLRNAARALYLANPILLFLYTSPAVCCSASPVDTNAIFCAVRERMLARHMLLPGSEAKAPIPSVNDVSKAADASADEEEEDVDEDEVGSCSYSYSCRCCAPKRPRQSLSQDELPDAGRSAFNDAVFPDGDDEAPSFLTSVLASLGNESAADPAADSEPSAEDGGLLERQLTACAFLVQSGVPAAVTNNAAGAAARSFLTVAENDGVIAATGARKTERRRRAADRDDDSGDDGDDSSSPGLSYIKTNNIKS</sequence>
<feature type="compositionally biased region" description="Low complexity" evidence="1">
    <location>
        <begin position="109"/>
        <end position="119"/>
    </location>
</feature>
<keyword evidence="3" id="KW-1185">Reference proteome</keyword>
<dbReference type="AlphaFoldDB" id="A0AA37H3D0"/>
<feature type="compositionally biased region" description="Acidic residues" evidence="1">
    <location>
        <begin position="270"/>
        <end position="280"/>
    </location>
</feature>
<protein>
    <submittedName>
        <fullName evidence="2">Uncharacterized protein</fullName>
    </submittedName>
</protein>
<feature type="compositionally biased region" description="Acidic residues" evidence="1">
    <location>
        <begin position="120"/>
        <end position="132"/>
    </location>
</feature>
<feature type="region of interest" description="Disordered" evidence="1">
    <location>
        <begin position="151"/>
        <end position="174"/>
    </location>
</feature>
<feature type="region of interest" description="Disordered" evidence="1">
    <location>
        <begin position="254"/>
        <end position="296"/>
    </location>
</feature>
<evidence type="ECO:0000313" key="2">
    <source>
        <dbReference type="EMBL" id="GJC91157.1"/>
    </source>
</evidence>
<accession>A0AA37H3D0</accession>
<dbReference type="EMBL" id="BPPX01000075">
    <property type="protein sequence ID" value="GJC91157.1"/>
    <property type="molecule type" value="Genomic_DNA"/>
</dbReference>
<proteinExistence type="predicted"/>
<dbReference type="Proteomes" id="UP001055172">
    <property type="component" value="Unassembled WGS sequence"/>
</dbReference>
<feature type="region of interest" description="Disordered" evidence="1">
    <location>
        <begin position="108"/>
        <end position="132"/>
    </location>
</feature>
<organism evidence="2 3">
    <name type="scientific">Colletotrichum liriopes</name>
    <dbReference type="NCBI Taxonomy" id="708192"/>
    <lineage>
        <taxon>Eukaryota</taxon>
        <taxon>Fungi</taxon>
        <taxon>Dikarya</taxon>
        <taxon>Ascomycota</taxon>
        <taxon>Pezizomycotina</taxon>
        <taxon>Sordariomycetes</taxon>
        <taxon>Hypocreomycetidae</taxon>
        <taxon>Glomerellales</taxon>
        <taxon>Glomerellaceae</taxon>
        <taxon>Colletotrichum</taxon>
        <taxon>Colletotrichum spaethianum species complex</taxon>
    </lineage>
</organism>
<comment type="caution">
    <text evidence="2">The sequence shown here is derived from an EMBL/GenBank/DDBJ whole genome shotgun (WGS) entry which is preliminary data.</text>
</comment>